<protein>
    <recommendedName>
        <fullName evidence="1">Fumarate lyase N-terminal domain-containing protein</fullName>
    </recommendedName>
</protein>
<dbReference type="InterPro" id="IPR022761">
    <property type="entry name" value="Fumarate_lyase_N"/>
</dbReference>
<comment type="caution">
    <text evidence="2">The sequence shown here is derived from an EMBL/GenBank/DDBJ whole genome shotgun (WGS) entry which is preliminary data.</text>
</comment>
<dbReference type="Pfam" id="PF00206">
    <property type="entry name" value="Lyase_1"/>
    <property type="match status" value="1"/>
</dbReference>
<sequence length="344" mass="39330">MMRMEEDQFGKMPIYQEAYYGITSYRQRRKKELAVDQKLIQVYGAIKQAAAFANFKTGKLAAADYLLLEQSSQEMKHGQFNQEVLVAATKQGTAEALNQNINEILANRSLELAGKNKGAYQDFPLDQVNHNQASQMLYTTGVILASLAYQQQLAEKLHQFFIYVNKLPEMNATTLAELQKALHFLQDARFETTFIPIIQLKQADPIWSTIYLEKLNQVRKIKLKFPAEQIVDYTPLPYLAVLAEVTEAVLNFLTTRITSNIGVMRELSLPFENIEAHSYHRLFAIHEDFSQVLTTLISENLFQTATDKIAKLDLISCLHQVNFLKSQISDLQDEIIQQQQKKSS</sequence>
<evidence type="ECO:0000259" key="1">
    <source>
        <dbReference type="Pfam" id="PF00206"/>
    </source>
</evidence>
<dbReference type="PANTHER" id="PTHR42696:SF2">
    <property type="entry name" value="ASPARTATE AMMONIA-LYASE"/>
    <property type="match status" value="1"/>
</dbReference>
<proteinExistence type="predicted"/>
<dbReference type="RefSeq" id="WP_218327534.1">
    <property type="nucleotide sequence ID" value="NZ_JAHUZB010000010.1"/>
</dbReference>
<dbReference type="EMBL" id="JAHUZB010000010">
    <property type="protein sequence ID" value="MBV7392323.1"/>
    <property type="molecule type" value="Genomic_DNA"/>
</dbReference>
<evidence type="ECO:0000313" key="3">
    <source>
        <dbReference type="Proteomes" id="UP000774130"/>
    </source>
</evidence>
<feature type="domain" description="Fumarate lyase N-terminal" evidence="1">
    <location>
        <begin position="16"/>
        <end position="171"/>
    </location>
</feature>
<keyword evidence="3" id="KW-1185">Reference proteome</keyword>
<dbReference type="Proteomes" id="UP000774130">
    <property type="component" value="Unassembled WGS sequence"/>
</dbReference>
<evidence type="ECO:0000313" key="2">
    <source>
        <dbReference type="EMBL" id="MBV7392323.1"/>
    </source>
</evidence>
<accession>A0ABS6THG5</accession>
<dbReference type="PANTHER" id="PTHR42696">
    <property type="entry name" value="ASPARTATE AMMONIA-LYASE"/>
    <property type="match status" value="1"/>
</dbReference>
<dbReference type="InterPro" id="IPR051546">
    <property type="entry name" value="Aspartate_Ammonia-Lyase"/>
</dbReference>
<name>A0ABS6THG5_9ENTE</name>
<gene>
    <name evidence="2" type="ORF">KUA55_16695</name>
</gene>
<reference evidence="2 3" key="1">
    <citation type="submission" date="2021-06" db="EMBL/GenBank/DDBJ databases">
        <title>Enterococcus alishanensis sp. nov., a novel lactic acid bacterium isolated from fresh coffee beans.</title>
        <authorList>
            <person name="Chen Y.-S."/>
        </authorList>
    </citation>
    <scope>NUCLEOTIDE SEQUENCE [LARGE SCALE GENOMIC DNA]</scope>
    <source>
        <strain evidence="2 3">ALS3</strain>
    </source>
</reference>
<organism evidence="2 3">
    <name type="scientific">Enterococcus alishanensis</name>
    <dbReference type="NCBI Taxonomy" id="1303817"/>
    <lineage>
        <taxon>Bacteria</taxon>
        <taxon>Bacillati</taxon>
        <taxon>Bacillota</taxon>
        <taxon>Bacilli</taxon>
        <taxon>Lactobacillales</taxon>
        <taxon>Enterococcaceae</taxon>
        <taxon>Enterococcus</taxon>
    </lineage>
</organism>